<feature type="transmembrane region" description="Helical" evidence="6">
    <location>
        <begin position="119"/>
        <end position="143"/>
    </location>
</feature>
<feature type="transmembrane region" description="Helical" evidence="6">
    <location>
        <begin position="293"/>
        <end position="317"/>
    </location>
</feature>
<feature type="transmembrane region" description="Helical" evidence="6">
    <location>
        <begin position="15"/>
        <end position="35"/>
    </location>
</feature>
<keyword evidence="4 6" id="KW-1133">Transmembrane helix</keyword>
<evidence type="ECO:0000256" key="5">
    <source>
        <dbReference type="ARBA" id="ARBA00023136"/>
    </source>
</evidence>
<accession>A0A381UEU0</accession>
<feature type="transmembrane region" description="Helical" evidence="6">
    <location>
        <begin position="150"/>
        <end position="170"/>
    </location>
</feature>
<feature type="transmembrane region" description="Helical" evidence="6">
    <location>
        <begin position="176"/>
        <end position="194"/>
    </location>
</feature>
<evidence type="ECO:0000256" key="1">
    <source>
        <dbReference type="ARBA" id="ARBA00004651"/>
    </source>
</evidence>
<keyword evidence="3 6" id="KW-0812">Transmembrane</keyword>
<keyword evidence="2" id="KW-1003">Cell membrane</keyword>
<feature type="transmembrane region" description="Helical" evidence="6">
    <location>
        <begin position="86"/>
        <end position="107"/>
    </location>
</feature>
<feature type="transmembrane region" description="Helical" evidence="6">
    <location>
        <begin position="355"/>
        <end position="377"/>
    </location>
</feature>
<keyword evidence="5 6" id="KW-0472">Membrane</keyword>
<evidence type="ECO:0000256" key="4">
    <source>
        <dbReference type="ARBA" id="ARBA00022989"/>
    </source>
</evidence>
<evidence type="ECO:0000256" key="6">
    <source>
        <dbReference type="SAM" id="Phobius"/>
    </source>
</evidence>
<dbReference type="EMBL" id="UINC01006209">
    <property type="protein sequence ID" value="SVA26158.1"/>
    <property type="molecule type" value="Genomic_DNA"/>
</dbReference>
<feature type="transmembrane region" description="Helical" evidence="6">
    <location>
        <begin position="215"/>
        <end position="233"/>
    </location>
</feature>
<evidence type="ECO:0000256" key="3">
    <source>
        <dbReference type="ARBA" id="ARBA00022692"/>
    </source>
</evidence>
<evidence type="ECO:0000256" key="2">
    <source>
        <dbReference type="ARBA" id="ARBA00022475"/>
    </source>
</evidence>
<organism evidence="7">
    <name type="scientific">marine metagenome</name>
    <dbReference type="NCBI Taxonomy" id="408172"/>
    <lineage>
        <taxon>unclassified sequences</taxon>
        <taxon>metagenomes</taxon>
        <taxon>ecological metagenomes</taxon>
    </lineage>
</organism>
<comment type="subcellular location">
    <subcellularLocation>
        <location evidence="1">Cell membrane</location>
        <topology evidence="1">Multi-pass membrane protein</topology>
    </subcellularLocation>
</comment>
<dbReference type="GO" id="GO:0005886">
    <property type="term" value="C:plasma membrane"/>
    <property type="evidence" value="ECO:0007669"/>
    <property type="project" value="UniProtKB-SubCell"/>
</dbReference>
<evidence type="ECO:0000313" key="7">
    <source>
        <dbReference type="EMBL" id="SVA26158.1"/>
    </source>
</evidence>
<sequence>MGLWSDWSERLRGEALVVLLSRIATIGVGMVFVLVTARHLGPAGRGDIAVAFTLAWATTCFSDLGTSTSGRISLLRLNSEVGVTDILSLTFALVPLQVVSAVVAVTAVSSVSMGFSPQFSAAVVALSAATMLYNSASFILYGLRRYRDVLITDLGQGVFQIMVLAGLLAVDRLTTTSAVATMAAGPALGAAVLMRGSGAFRCRTPGRLTQHWRGLITDGLSPMVGMVAMFVALRLDRLVLAIAVGSHSLGLFTVALAVPEALRVLPKAFGQVIADRGRSGIDSVDTARRNCRLVVAGHCAVLAVAASLGWLLVPAVFGEGFSGARDVLVVVTLAEAVLSVHLMDQALLVGFGRPYGIGIPQVVGAAVTIALDLIMIPKWGMQGAAWACLFGYLTLALTSTIWTNHELRRSRSG</sequence>
<proteinExistence type="predicted"/>
<gene>
    <name evidence="7" type="ORF">METZ01_LOCUS79012</name>
</gene>
<dbReference type="PANTHER" id="PTHR30250">
    <property type="entry name" value="PST FAMILY PREDICTED COLANIC ACID TRANSPORTER"/>
    <property type="match status" value="1"/>
</dbReference>
<protein>
    <submittedName>
        <fullName evidence="7">Uncharacterized protein</fullName>
    </submittedName>
</protein>
<reference evidence="7" key="1">
    <citation type="submission" date="2018-05" db="EMBL/GenBank/DDBJ databases">
        <authorList>
            <person name="Lanie J.A."/>
            <person name="Ng W.-L."/>
            <person name="Kazmierczak K.M."/>
            <person name="Andrzejewski T.M."/>
            <person name="Davidsen T.M."/>
            <person name="Wayne K.J."/>
            <person name="Tettelin H."/>
            <person name="Glass J.I."/>
            <person name="Rusch D."/>
            <person name="Podicherti R."/>
            <person name="Tsui H.-C.T."/>
            <person name="Winkler M.E."/>
        </authorList>
    </citation>
    <scope>NUCLEOTIDE SEQUENCE</scope>
</reference>
<feature type="transmembrane region" description="Helical" evidence="6">
    <location>
        <begin position="383"/>
        <end position="402"/>
    </location>
</feature>
<feature type="transmembrane region" description="Helical" evidence="6">
    <location>
        <begin position="323"/>
        <end position="343"/>
    </location>
</feature>
<dbReference type="PANTHER" id="PTHR30250:SF11">
    <property type="entry name" value="O-ANTIGEN TRANSPORTER-RELATED"/>
    <property type="match status" value="1"/>
</dbReference>
<dbReference type="InterPro" id="IPR050833">
    <property type="entry name" value="Poly_Biosynth_Transport"/>
</dbReference>
<name>A0A381UEU0_9ZZZZ</name>
<dbReference type="AlphaFoldDB" id="A0A381UEU0"/>
<feature type="transmembrane region" description="Helical" evidence="6">
    <location>
        <begin position="239"/>
        <end position="258"/>
    </location>
</feature>